<feature type="compositionally biased region" description="Polar residues" evidence="1">
    <location>
        <begin position="92"/>
        <end position="115"/>
    </location>
</feature>
<sequence>MRINLTKIIVYALLASFVIASAAMFVGCSTKKKATERYAKSEKSVIDTSFKQETQTAIKKDCTAIYGRKLQQTKKAANVTVNLVDPDKPGSATKTENQDGSTTWELQNASISESSSDTEKNEITNDSIHKSVTDNSTDLNEGQTNLKTENEASGRNSNSDASRFPTGGVVVLVILTLIFFIYKYFKK</sequence>
<evidence type="ECO:0008006" key="6">
    <source>
        <dbReference type="Google" id="ProtNLM"/>
    </source>
</evidence>
<evidence type="ECO:0000313" key="4">
    <source>
        <dbReference type="EMBL" id="RXG25708.1"/>
    </source>
</evidence>
<name>A0A4Q0PGG3_9FLAO</name>
<feature type="chain" id="PRO_5020838931" description="Lipoprotein" evidence="3">
    <location>
        <begin position="23"/>
        <end position="187"/>
    </location>
</feature>
<reference evidence="4 5" key="1">
    <citation type="submission" date="2018-07" db="EMBL/GenBank/DDBJ databases">
        <title>Leeuwenhoekiella genomics.</title>
        <authorList>
            <person name="Tahon G."/>
            <person name="Willems A."/>
        </authorList>
    </citation>
    <scope>NUCLEOTIDE SEQUENCE [LARGE SCALE GENOMIC DNA]</scope>
    <source>
        <strain evidence="4 5">LMG 29608</strain>
    </source>
</reference>
<evidence type="ECO:0000313" key="5">
    <source>
        <dbReference type="Proteomes" id="UP000289859"/>
    </source>
</evidence>
<keyword evidence="5" id="KW-1185">Reference proteome</keyword>
<organism evidence="4 5">
    <name type="scientific">Leeuwenhoekiella polynyae</name>
    <dbReference type="NCBI Taxonomy" id="1550906"/>
    <lineage>
        <taxon>Bacteria</taxon>
        <taxon>Pseudomonadati</taxon>
        <taxon>Bacteroidota</taxon>
        <taxon>Flavobacteriia</taxon>
        <taxon>Flavobacteriales</taxon>
        <taxon>Flavobacteriaceae</taxon>
        <taxon>Leeuwenhoekiella</taxon>
    </lineage>
</organism>
<proteinExistence type="predicted"/>
<evidence type="ECO:0000256" key="2">
    <source>
        <dbReference type="SAM" id="Phobius"/>
    </source>
</evidence>
<dbReference type="PROSITE" id="PS51257">
    <property type="entry name" value="PROKAR_LIPOPROTEIN"/>
    <property type="match status" value="1"/>
</dbReference>
<keyword evidence="2" id="KW-1133">Transmembrane helix</keyword>
<keyword evidence="2" id="KW-0472">Membrane</keyword>
<gene>
    <name evidence="4" type="ORF">DSM02_875</name>
</gene>
<dbReference type="EMBL" id="QOVK01000002">
    <property type="protein sequence ID" value="RXG25708.1"/>
    <property type="molecule type" value="Genomic_DNA"/>
</dbReference>
<keyword evidence="3" id="KW-0732">Signal</keyword>
<feature type="signal peptide" evidence="3">
    <location>
        <begin position="1"/>
        <end position="22"/>
    </location>
</feature>
<feature type="transmembrane region" description="Helical" evidence="2">
    <location>
        <begin position="164"/>
        <end position="185"/>
    </location>
</feature>
<evidence type="ECO:0000256" key="3">
    <source>
        <dbReference type="SAM" id="SignalP"/>
    </source>
</evidence>
<keyword evidence="2" id="KW-0812">Transmembrane</keyword>
<accession>A0A4Q0PGG3</accession>
<dbReference type="Proteomes" id="UP000289859">
    <property type="component" value="Unassembled WGS sequence"/>
</dbReference>
<dbReference type="OrthoDB" id="10017995at2"/>
<evidence type="ECO:0000256" key="1">
    <source>
        <dbReference type="SAM" id="MobiDB-lite"/>
    </source>
</evidence>
<feature type="compositionally biased region" description="Polar residues" evidence="1">
    <location>
        <begin position="133"/>
        <end position="161"/>
    </location>
</feature>
<comment type="caution">
    <text evidence="4">The sequence shown here is derived from an EMBL/GenBank/DDBJ whole genome shotgun (WGS) entry which is preliminary data.</text>
</comment>
<dbReference type="AlphaFoldDB" id="A0A4Q0PGG3"/>
<feature type="compositionally biased region" description="Basic and acidic residues" evidence="1">
    <location>
        <begin position="117"/>
        <end position="132"/>
    </location>
</feature>
<protein>
    <recommendedName>
        <fullName evidence="6">Lipoprotein</fullName>
    </recommendedName>
</protein>
<dbReference type="RefSeq" id="WP_128764513.1">
    <property type="nucleotide sequence ID" value="NZ_JBHUOO010000023.1"/>
</dbReference>
<feature type="region of interest" description="Disordered" evidence="1">
    <location>
        <begin position="82"/>
        <end position="161"/>
    </location>
</feature>